<feature type="region of interest" description="Disordered" evidence="1">
    <location>
        <begin position="63"/>
        <end position="125"/>
    </location>
</feature>
<evidence type="ECO:0000313" key="3">
    <source>
        <dbReference type="Proteomes" id="UP001160148"/>
    </source>
</evidence>
<feature type="compositionally biased region" description="Polar residues" evidence="1">
    <location>
        <begin position="312"/>
        <end position="325"/>
    </location>
</feature>
<evidence type="ECO:0000313" key="2">
    <source>
        <dbReference type="EMBL" id="CAI6358072.1"/>
    </source>
</evidence>
<comment type="caution">
    <text evidence="2">The sequence shown here is derived from an EMBL/GenBank/DDBJ whole genome shotgun (WGS) entry which is preliminary data.</text>
</comment>
<proteinExistence type="predicted"/>
<name>A0AAV0WQE6_9HEMI</name>
<gene>
    <name evidence="2" type="ORF">MEUPH1_LOCUS13630</name>
</gene>
<evidence type="ECO:0000256" key="1">
    <source>
        <dbReference type="SAM" id="MobiDB-lite"/>
    </source>
</evidence>
<keyword evidence="3" id="KW-1185">Reference proteome</keyword>
<feature type="region of interest" description="Disordered" evidence="1">
    <location>
        <begin position="307"/>
        <end position="327"/>
    </location>
</feature>
<organism evidence="2 3">
    <name type="scientific">Macrosiphum euphorbiae</name>
    <name type="common">potato aphid</name>
    <dbReference type="NCBI Taxonomy" id="13131"/>
    <lineage>
        <taxon>Eukaryota</taxon>
        <taxon>Metazoa</taxon>
        <taxon>Ecdysozoa</taxon>
        <taxon>Arthropoda</taxon>
        <taxon>Hexapoda</taxon>
        <taxon>Insecta</taxon>
        <taxon>Pterygota</taxon>
        <taxon>Neoptera</taxon>
        <taxon>Paraneoptera</taxon>
        <taxon>Hemiptera</taxon>
        <taxon>Sternorrhyncha</taxon>
        <taxon>Aphidomorpha</taxon>
        <taxon>Aphidoidea</taxon>
        <taxon>Aphididae</taxon>
        <taxon>Macrosiphini</taxon>
        <taxon>Macrosiphum</taxon>
    </lineage>
</organism>
<protein>
    <submittedName>
        <fullName evidence="2">Uncharacterized protein</fullName>
    </submittedName>
</protein>
<reference evidence="2 3" key="1">
    <citation type="submission" date="2023-01" db="EMBL/GenBank/DDBJ databases">
        <authorList>
            <person name="Whitehead M."/>
        </authorList>
    </citation>
    <scope>NUCLEOTIDE SEQUENCE [LARGE SCALE GENOMIC DNA]</scope>
</reference>
<dbReference type="Proteomes" id="UP001160148">
    <property type="component" value="Unassembled WGS sequence"/>
</dbReference>
<dbReference type="EMBL" id="CARXXK010000002">
    <property type="protein sequence ID" value="CAI6358072.1"/>
    <property type="molecule type" value="Genomic_DNA"/>
</dbReference>
<dbReference type="AlphaFoldDB" id="A0AAV0WQE6"/>
<accession>A0AAV0WQE6</accession>
<sequence length="346" mass="37263">MNKKDVCISAQCCCKLIMKCPEKPAPVAAVKPRNGESAKNPEMSLCEFLKSQQVSDWIKSLQDNRAGAKNPKDRPRGPVRLVGAPAPVSRICEQPPPADQGAKQPQNHHQDIKQKPVQPGVQEDRNMSQIIINIGTIITNGVCKRDSCQQTDSEVQISVSPPAEKPSTACPPIERPTPICPLAKKPTTTCPPIERPTSTCPPAKKPTTACPPIERPTSICPPAEKPTTVCPPIERPTSICPPAEKPTTACPPIERPTSICPMAEKPTSICPPAEKRTSVCSPAERPTAVILPKVHSPAVVSIPVSRDRSCRNKGNTPSVMPSTEPKSCPEPKITFKMNCCCTCHSD</sequence>